<sequence>MAASAQGQIVVEVADQPPSPKRPSRTLKPSAKVREAMQSIVDAATVAKTTMSEGTRTVASRGTRAVGTGYGVNGRIETGKSGLLMLLEAINGQRDEMHKMIAE</sequence>
<dbReference type="EMBL" id="MU863825">
    <property type="protein sequence ID" value="KAK4095680.1"/>
    <property type="molecule type" value="Genomic_DNA"/>
</dbReference>
<reference evidence="2" key="2">
    <citation type="submission" date="2023-05" db="EMBL/GenBank/DDBJ databases">
        <authorList>
            <consortium name="Lawrence Berkeley National Laboratory"/>
            <person name="Steindorff A."/>
            <person name="Hensen N."/>
            <person name="Bonometti L."/>
            <person name="Westerberg I."/>
            <person name="Brannstrom I.O."/>
            <person name="Guillou S."/>
            <person name="Cros-Aarteil S."/>
            <person name="Calhoun S."/>
            <person name="Haridas S."/>
            <person name="Kuo A."/>
            <person name="Mondo S."/>
            <person name="Pangilinan J."/>
            <person name="Riley R."/>
            <person name="Labutti K."/>
            <person name="Andreopoulos B."/>
            <person name="Lipzen A."/>
            <person name="Chen C."/>
            <person name="Yanf M."/>
            <person name="Daum C."/>
            <person name="Ng V."/>
            <person name="Clum A."/>
            <person name="Ohm R."/>
            <person name="Martin F."/>
            <person name="Silar P."/>
            <person name="Natvig D."/>
            <person name="Lalanne C."/>
            <person name="Gautier V."/>
            <person name="Ament-Velasquez S.L."/>
            <person name="Kruys A."/>
            <person name="Hutchinson M.I."/>
            <person name="Powell A.J."/>
            <person name="Barry K."/>
            <person name="Miller A.N."/>
            <person name="Grigoriev I.V."/>
            <person name="Debuchy R."/>
            <person name="Gladieux P."/>
            <person name="Thoren M.H."/>
            <person name="Johannesson H."/>
        </authorList>
    </citation>
    <scope>NUCLEOTIDE SEQUENCE</scope>
    <source>
        <strain evidence="2">CBS 757.83</strain>
    </source>
</reference>
<reference evidence="2" key="1">
    <citation type="journal article" date="2023" name="Mol. Phylogenet. Evol.">
        <title>Genome-scale phylogeny and comparative genomics of the fungal order Sordariales.</title>
        <authorList>
            <person name="Hensen N."/>
            <person name="Bonometti L."/>
            <person name="Westerberg I."/>
            <person name="Brannstrom I.O."/>
            <person name="Guillou S."/>
            <person name="Cros-Aarteil S."/>
            <person name="Calhoun S."/>
            <person name="Haridas S."/>
            <person name="Kuo A."/>
            <person name="Mondo S."/>
            <person name="Pangilinan J."/>
            <person name="Riley R."/>
            <person name="LaButti K."/>
            <person name="Andreopoulos B."/>
            <person name="Lipzen A."/>
            <person name="Chen C."/>
            <person name="Yan M."/>
            <person name="Daum C."/>
            <person name="Ng V."/>
            <person name="Clum A."/>
            <person name="Steindorff A."/>
            <person name="Ohm R.A."/>
            <person name="Martin F."/>
            <person name="Silar P."/>
            <person name="Natvig D.O."/>
            <person name="Lalanne C."/>
            <person name="Gautier V."/>
            <person name="Ament-Velasquez S.L."/>
            <person name="Kruys A."/>
            <person name="Hutchinson M.I."/>
            <person name="Powell A.J."/>
            <person name="Barry K."/>
            <person name="Miller A.N."/>
            <person name="Grigoriev I.V."/>
            <person name="Debuchy R."/>
            <person name="Gladieux P."/>
            <person name="Hiltunen Thoren M."/>
            <person name="Johannesson H."/>
        </authorList>
    </citation>
    <scope>NUCLEOTIDE SEQUENCE</scope>
    <source>
        <strain evidence="2">CBS 757.83</strain>
    </source>
</reference>
<dbReference type="AlphaFoldDB" id="A0AAN6SVS6"/>
<organism evidence="2 3">
    <name type="scientific">Parathielavia hyrcaniae</name>
    <dbReference type="NCBI Taxonomy" id="113614"/>
    <lineage>
        <taxon>Eukaryota</taxon>
        <taxon>Fungi</taxon>
        <taxon>Dikarya</taxon>
        <taxon>Ascomycota</taxon>
        <taxon>Pezizomycotina</taxon>
        <taxon>Sordariomycetes</taxon>
        <taxon>Sordariomycetidae</taxon>
        <taxon>Sordariales</taxon>
        <taxon>Chaetomiaceae</taxon>
        <taxon>Parathielavia</taxon>
    </lineage>
</organism>
<proteinExistence type="predicted"/>
<feature type="region of interest" description="Disordered" evidence="1">
    <location>
        <begin position="1"/>
        <end position="32"/>
    </location>
</feature>
<protein>
    <submittedName>
        <fullName evidence="2">Uncharacterized protein</fullName>
    </submittedName>
</protein>
<gene>
    <name evidence="2" type="ORF">N658DRAFT_403074</name>
</gene>
<keyword evidence="3" id="KW-1185">Reference proteome</keyword>
<name>A0AAN6SVS6_9PEZI</name>
<evidence type="ECO:0000313" key="2">
    <source>
        <dbReference type="EMBL" id="KAK4095680.1"/>
    </source>
</evidence>
<comment type="caution">
    <text evidence="2">The sequence shown here is derived from an EMBL/GenBank/DDBJ whole genome shotgun (WGS) entry which is preliminary data.</text>
</comment>
<evidence type="ECO:0000313" key="3">
    <source>
        <dbReference type="Proteomes" id="UP001305647"/>
    </source>
</evidence>
<evidence type="ECO:0000256" key="1">
    <source>
        <dbReference type="SAM" id="MobiDB-lite"/>
    </source>
</evidence>
<feature type="non-terminal residue" evidence="2">
    <location>
        <position position="103"/>
    </location>
</feature>
<accession>A0AAN6SVS6</accession>
<dbReference type="Proteomes" id="UP001305647">
    <property type="component" value="Unassembled WGS sequence"/>
</dbReference>